<dbReference type="PANTHER" id="PTHR24346:SF82">
    <property type="entry name" value="KP78A-RELATED"/>
    <property type="match status" value="1"/>
</dbReference>
<sequence length="1420" mass="164447">MASSSEETDAHKLASSSEETDARKLESSTKETDVHSLANSSKETDAHKLAGTFKETEGLQPVNLKILSFVNKNYNLTTPGMLEDSTRSYSAQAKSYYTQNKSKYVQEKFDDSSADQKLVKEWKLNHGLYLAGNNFIPSNEKILGYNGKLDIVAYSREPLVYAVVGDSSDKPKSFWDKLRDNYSEFPSTKETPINDISETDICLLFPIAEITYYGPINKVFKSDLNSEKESFITDNYAEYGYFFAKKLLAGGKLIIRNIADAKPVQIEHLKTHLAWALDSYHSQIENSFENVTFFDFPIIETTNKSFLKTPKDLTKWIRRLYEENAAEIISYEEIIPILTFLEKVEYINTDTFINRLVPGISNKHQEITLKDWIDEIPLRKLLTWISKFSLRCGMLIDQFGISLAKSQAFTFARSPFVFKRNNYYLHLIQPETRIEEILLRNNITHKLSSIPFVEYNSTTPIDKVYLFLLNEKIEISLDQCVVPLPVFKKAVENAVRSIHPYQALQEVFNEFGHFLPKSIVLGNQLREILKGTSNNALIKKKFVASSQANIDKILEYTKDFDLNYLLTSNGQVVMMNQVFNWFSDVENNDEQLQLIRIDQITPLYKILNYKLQNEIEIILENRLNFRILLTGVKTFDVDDNSTQAYVRINFDGQSVLDSSSYDVFGIVLDNEDIRTERCVVKFDLFDCYGFSAFVTVEDSIAKKVKGWHIIWMITGKLSLVGASSINHRETKIAFHKAPVDFTSCYDDIIYIPLPFTLAKNCIASFTALHPPSNNPPKQYFKLIRWSKGVLELKITALKMDQTKTLPSYINICIVYPPEKTTFKVDFGEKLVTYNLLPCMIQYRDVDIPFEAYFMQEVNHKNLVKYVNILEAETTYFLITELDNNNRSTNWQTLHHYLKYNGALSENQAKNIFNQVIECISFIYKHGFYNIKINDRNILISEFRIKLFNLENIMSNSDDLVYDIQNEGDYIISYASPEMISGHNYNSEFSDIWSLGILLYTMIHADVPFKKPFDTIARMLVLEKEISKECSTILHRLLAKKPHLRGSFKCLLNDSWIGIDAFTMRSVSNDLKENDDKSIAIEYTSNIEIIQELDELIEENKHHFHWQRTITKVALKECLNIHEDANLKNFLREEPSNRPNALSLANEIINWKLNKMHQFNDKKRLLSYMNKETEETIEKSQNDMIVDPENDVVNFMKNGDAIYGIENDENKNVYSEMKNEMKNGGKEVDVFGEYYKKAIDGDPEAMKNVAIYFLTGNGIDRDMKKAFSWFMKCKKNKVELKQEELIPFVEYFSQDSSNLENKFRYGVMLECGLGIEKDLVKAYLVYKNAAESGHARAQFKAGIFCEKAWGRKKDLKEAYRWFKKAIEQNNLEAWSHLNEHYKTSCDLQEKGTTMRYSAYHTKYLNYKITGTITMQIEENTN</sequence>
<dbReference type="Gene3D" id="1.10.510.10">
    <property type="entry name" value="Transferase(Phosphotransferase) domain 1"/>
    <property type="match status" value="1"/>
</dbReference>
<evidence type="ECO:0000259" key="8">
    <source>
        <dbReference type="PROSITE" id="PS50011"/>
    </source>
</evidence>
<keyword evidence="2" id="KW-0723">Serine/threonine-protein kinase</keyword>
<evidence type="ECO:0000256" key="1">
    <source>
        <dbReference type="ARBA" id="ARBA00010791"/>
    </source>
</evidence>
<evidence type="ECO:0000256" key="2">
    <source>
        <dbReference type="ARBA" id="ARBA00022527"/>
    </source>
</evidence>
<dbReference type="InterPro" id="IPR006597">
    <property type="entry name" value="Sel1-like"/>
</dbReference>
<organism evidence="9 10">
    <name type="scientific">Dentiscutata erythropus</name>
    <dbReference type="NCBI Taxonomy" id="1348616"/>
    <lineage>
        <taxon>Eukaryota</taxon>
        <taxon>Fungi</taxon>
        <taxon>Fungi incertae sedis</taxon>
        <taxon>Mucoromycota</taxon>
        <taxon>Glomeromycotina</taxon>
        <taxon>Glomeromycetes</taxon>
        <taxon>Diversisporales</taxon>
        <taxon>Gigasporaceae</taxon>
        <taxon>Dentiscutata</taxon>
    </lineage>
</organism>
<reference evidence="9" key="1">
    <citation type="submission" date="2021-06" db="EMBL/GenBank/DDBJ databases">
        <authorList>
            <person name="Kallberg Y."/>
            <person name="Tangrot J."/>
            <person name="Rosling A."/>
        </authorList>
    </citation>
    <scope>NUCLEOTIDE SEQUENCE</scope>
    <source>
        <strain evidence="9">MA453B</strain>
    </source>
</reference>
<accession>A0A9N9GFW2</accession>
<dbReference type="InterPro" id="IPR011009">
    <property type="entry name" value="Kinase-like_dom_sf"/>
</dbReference>
<comment type="caution">
    <text evidence="9">The sequence shown here is derived from an EMBL/GenBank/DDBJ whole genome shotgun (WGS) entry which is preliminary data.</text>
</comment>
<keyword evidence="10" id="KW-1185">Reference proteome</keyword>
<name>A0A9N9GFW2_9GLOM</name>
<feature type="domain" description="Protein kinase" evidence="8">
    <location>
        <begin position="682"/>
        <end position="1056"/>
    </location>
</feature>
<evidence type="ECO:0000256" key="6">
    <source>
        <dbReference type="ARBA" id="ARBA00022840"/>
    </source>
</evidence>
<dbReference type="SUPFAM" id="SSF56112">
    <property type="entry name" value="Protein kinase-like (PK-like)"/>
    <property type="match status" value="1"/>
</dbReference>
<evidence type="ECO:0000256" key="3">
    <source>
        <dbReference type="ARBA" id="ARBA00022679"/>
    </source>
</evidence>
<feature type="compositionally biased region" description="Basic and acidic residues" evidence="7">
    <location>
        <begin position="20"/>
        <end position="34"/>
    </location>
</feature>
<dbReference type="SMART" id="SM00671">
    <property type="entry name" value="SEL1"/>
    <property type="match status" value="3"/>
</dbReference>
<gene>
    <name evidence="9" type="ORF">DERYTH_LOCUS7836</name>
</gene>
<dbReference type="SMART" id="SM00220">
    <property type="entry name" value="S_TKc"/>
    <property type="match status" value="1"/>
</dbReference>
<dbReference type="PROSITE" id="PS50011">
    <property type="entry name" value="PROTEIN_KINASE_DOM"/>
    <property type="match status" value="1"/>
</dbReference>
<evidence type="ECO:0000256" key="4">
    <source>
        <dbReference type="ARBA" id="ARBA00022741"/>
    </source>
</evidence>
<dbReference type="GO" id="GO:0004674">
    <property type="term" value="F:protein serine/threonine kinase activity"/>
    <property type="evidence" value="ECO:0007669"/>
    <property type="project" value="UniProtKB-KW"/>
</dbReference>
<protein>
    <submittedName>
        <fullName evidence="9">23688_t:CDS:1</fullName>
    </submittedName>
</protein>
<dbReference type="Pfam" id="PF00069">
    <property type="entry name" value="Pkinase"/>
    <property type="match status" value="1"/>
</dbReference>
<dbReference type="SUPFAM" id="SSF81901">
    <property type="entry name" value="HCP-like"/>
    <property type="match status" value="1"/>
</dbReference>
<keyword evidence="3" id="KW-0808">Transferase</keyword>
<keyword evidence="5" id="KW-0418">Kinase</keyword>
<keyword evidence="6" id="KW-0067">ATP-binding</keyword>
<comment type="similarity">
    <text evidence="1">Belongs to the protein kinase superfamily. CAMK Ser/Thr protein kinase family. NIM1 subfamily.</text>
</comment>
<dbReference type="EMBL" id="CAJVPY010003894">
    <property type="protein sequence ID" value="CAG8604896.1"/>
    <property type="molecule type" value="Genomic_DNA"/>
</dbReference>
<keyword evidence="4" id="KW-0547">Nucleotide-binding</keyword>
<evidence type="ECO:0000313" key="9">
    <source>
        <dbReference type="EMBL" id="CAG8604896.1"/>
    </source>
</evidence>
<evidence type="ECO:0000256" key="5">
    <source>
        <dbReference type="ARBA" id="ARBA00022777"/>
    </source>
</evidence>
<dbReference type="Pfam" id="PF08238">
    <property type="entry name" value="Sel1"/>
    <property type="match status" value="3"/>
</dbReference>
<dbReference type="GO" id="GO:0005524">
    <property type="term" value="F:ATP binding"/>
    <property type="evidence" value="ECO:0007669"/>
    <property type="project" value="UniProtKB-KW"/>
</dbReference>
<evidence type="ECO:0000256" key="7">
    <source>
        <dbReference type="SAM" id="MobiDB-lite"/>
    </source>
</evidence>
<dbReference type="InterPro" id="IPR000719">
    <property type="entry name" value="Prot_kinase_dom"/>
</dbReference>
<dbReference type="PANTHER" id="PTHR24346">
    <property type="entry name" value="MAP/MICROTUBULE AFFINITY-REGULATING KINASE"/>
    <property type="match status" value="1"/>
</dbReference>
<dbReference type="OrthoDB" id="2443699at2759"/>
<feature type="region of interest" description="Disordered" evidence="7">
    <location>
        <begin position="1"/>
        <end position="43"/>
    </location>
</feature>
<dbReference type="Proteomes" id="UP000789405">
    <property type="component" value="Unassembled WGS sequence"/>
</dbReference>
<dbReference type="InterPro" id="IPR011990">
    <property type="entry name" value="TPR-like_helical_dom_sf"/>
</dbReference>
<evidence type="ECO:0000313" key="10">
    <source>
        <dbReference type="Proteomes" id="UP000789405"/>
    </source>
</evidence>
<dbReference type="GO" id="GO:0035556">
    <property type="term" value="P:intracellular signal transduction"/>
    <property type="evidence" value="ECO:0007669"/>
    <property type="project" value="TreeGrafter"/>
</dbReference>
<dbReference type="GO" id="GO:0005737">
    <property type="term" value="C:cytoplasm"/>
    <property type="evidence" value="ECO:0007669"/>
    <property type="project" value="TreeGrafter"/>
</dbReference>
<dbReference type="Gene3D" id="1.25.40.10">
    <property type="entry name" value="Tetratricopeptide repeat domain"/>
    <property type="match status" value="1"/>
</dbReference>
<proteinExistence type="inferred from homology"/>